<protein>
    <submittedName>
        <fullName evidence="1">DUF1749 domain-containing protein</fullName>
    </submittedName>
</protein>
<reference evidence="1" key="1">
    <citation type="submission" date="2020-10" db="EMBL/GenBank/DDBJ databases">
        <authorList>
            <person name="Gilroy R."/>
        </authorList>
    </citation>
    <scope>NUCLEOTIDE SEQUENCE</scope>
    <source>
        <strain evidence="1">CHK184-20233</strain>
    </source>
</reference>
<evidence type="ECO:0000313" key="2">
    <source>
        <dbReference type="Proteomes" id="UP000824232"/>
    </source>
</evidence>
<comment type="caution">
    <text evidence="1">The sequence shown here is derived from an EMBL/GenBank/DDBJ whole genome shotgun (WGS) entry which is preliminary data.</text>
</comment>
<proteinExistence type="predicted"/>
<sequence>MNIEFINNAYTVDGLMLPMVHFESKEKDICVICIHGMCGTIVDNYFATVWGKVLSEKNIGFIYEHNRGHSIENDIVMKDGSFKRCGCMYETFEDCIYDIDLAIQTAKDKGYKKIILLGHSYGCNKVIYYYYKKHPNILGIILASAPDMIGSHLLLEPDYKELLAEAKKNIDNNEPTKLLHKMIEDYMYMSSLTYYNWYNENSNLDNLPVISNKEHWKQFETIDVPILTFSGSNEEDYYQHLDLLKDKALNCNNFEYKIIENTGHTYKNKEKEIANLIFEWINKNFNL</sequence>
<dbReference type="Pfam" id="PF08538">
    <property type="entry name" value="DUF1749"/>
    <property type="match status" value="1"/>
</dbReference>
<reference evidence="1" key="2">
    <citation type="journal article" date="2021" name="PeerJ">
        <title>Extensive microbial diversity within the chicken gut microbiome revealed by metagenomics and culture.</title>
        <authorList>
            <person name="Gilroy R."/>
            <person name="Ravi A."/>
            <person name="Getino M."/>
            <person name="Pursley I."/>
            <person name="Horton D.L."/>
            <person name="Alikhan N.F."/>
            <person name="Baker D."/>
            <person name="Gharbi K."/>
            <person name="Hall N."/>
            <person name="Watson M."/>
            <person name="Adriaenssens E.M."/>
            <person name="Foster-Nyarko E."/>
            <person name="Jarju S."/>
            <person name="Secka A."/>
            <person name="Antonio M."/>
            <person name="Oren A."/>
            <person name="Chaudhuri R.R."/>
            <person name="La Ragione R."/>
            <person name="Hildebrand F."/>
            <person name="Pallen M.J."/>
        </authorList>
    </citation>
    <scope>NUCLEOTIDE SEQUENCE</scope>
    <source>
        <strain evidence="1">CHK184-20233</strain>
    </source>
</reference>
<dbReference type="EMBL" id="DVHC01000030">
    <property type="protein sequence ID" value="HIR58976.1"/>
    <property type="molecule type" value="Genomic_DNA"/>
</dbReference>
<dbReference type="AlphaFoldDB" id="A0A9D1DTZ6"/>
<name>A0A9D1DTZ6_9FIRM</name>
<gene>
    <name evidence="1" type="ORF">IAB38_02900</name>
</gene>
<organism evidence="1 2">
    <name type="scientific">Candidatus Onthousia excrementipullorum</name>
    <dbReference type="NCBI Taxonomy" id="2840884"/>
    <lineage>
        <taxon>Bacteria</taxon>
        <taxon>Bacillati</taxon>
        <taxon>Bacillota</taxon>
        <taxon>Bacilli</taxon>
        <taxon>Candidatus Onthousia</taxon>
    </lineage>
</organism>
<dbReference type="Gene3D" id="3.40.50.1820">
    <property type="entry name" value="alpha/beta hydrolase"/>
    <property type="match status" value="1"/>
</dbReference>
<dbReference type="Proteomes" id="UP000824232">
    <property type="component" value="Unassembled WGS sequence"/>
</dbReference>
<dbReference type="InterPro" id="IPR013744">
    <property type="entry name" value="SidJ"/>
</dbReference>
<dbReference type="SUPFAM" id="SSF53474">
    <property type="entry name" value="alpha/beta-Hydrolases"/>
    <property type="match status" value="1"/>
</dbReference>
<evidence type="ECO:0000313" key="1">
    <source>
        <dbReference type="EMBL" id="HIR58976.1"/>
    </source>
</evidence>
<accession>A0A9D1DTZ6</accession>
<dbReference type="InterPro" id="IPR029058">
    <property type="entry name" value="AB_hydrolase_fold"/>
</dbReference>